<dbReference type="InterPro" id="IPR052930">
    <property type="entry name" value="TA_antitoxin_MntA"/>
</dbReference>
<keyword evidence="3" id="KW-1185">Reference proteome</keyword>
<dbReference type="CDD" id="cd05403">
    <property type="entry name" value="NT_KNTase_like"/>
    <property type="match status" value="1"/>
</dbReference>
<keyword evidence="2" id="KW-0808">Transferase</keyword>
<reference evidence="2 3" key="1">
    <citation type="submission" date="2016-10" db="EMBL/GenBank/DDBJ databases">
        <authorList>
            <person name="de Groot N.N."/>
        </authorList>
    </citation>
    <scope>NUCLEOTIDE SEQUENCE [LARGE SCALE GENOMIC DNA]</scope>
    <source>
        <strain evidence="2 3">DSM 12272</strain>
    </source>
</reference>
<organism evidence="2 3">
    <name type="scientific">Clostridium gasigenes</name>
    <dbReference type="NCBI Taxonomy" id="94869"/>
    <lineage>
        <taxon>Bacteria</taxon>
        <taxon>Bacillati</taxon>
        <taxon>Bacillota</taxon>
        <taxon>Clostridia</taxon>
        <taxon>Eubacteriales</taxon>
        <taxon>Clostridiaceae</taxon>
        <taxon>Clostridium</taxon>
    </lineage>
</organism>
<proteinExistence type="predicted"/>
<dbReference type="STRING" id="94869.SAMN04488529_1125"/>
<dbReference type="AlphaFoldDB" id="A0A1H0UP00"/>
<dbReference type="RefSeq" id="WP_089971687.1">
    <property type="nucleotide sequence ID" value="NZ_FNJM01000012.1"/>
</dbReference>
<dbReference type="Gene3D" id="3.30.460.10">
    <property type="entry name" value="Beta Polymerase, domain 2"/>
    <property type="match status" value="1"/>
</dbReference>
<feature type="domain" description="Polymerase beta nucleotidyltransferase" evidence="1">
    <location>
        <begin position="24"/>
        <end position="109"/>
    </location>
</feature>
<evidence type="ECO:0000259" key="1">
    <source>
        <dbReference type="Pfam" id="PF18765"/>
    </source>
</evidence>
<protein>
    <submittedName>
        <fullName evidence="2">Nucleotidyltransferase domain-containing protein</fullName>
    </submittedName>
</protein>
<dbReference type="InterPro" id="IPR043519">
    <property type="entry name" value="NT_sf"/>
</dbReference>
<name>A0A1H0UP00_9CLOT</name>
<gene>
    <name evidence="2" type="ORF">SAMN04488529_1125</name>
</gene>
<dbReference type="OrthoDB" id="1911957at2"/>
<evidence type="ECO:0000313" key="3">
    <source>
        <dbReference type="Proteomes" id="UP000198597"/>
    </source>
</evidence>
<sequence>MFFSGAIDEMKSKDEILNIISQNEFKSIFYKNKITNVIIFGSLSKDNFSLESDIDIAIITEKKISINEELAMTTELEELLGRSIDIIDINDDSVNNIIKIEALNSKFIVIQNNMLDEAIDYYEKFYKENEEFWYFLDKEVLSFE</sequence>
<evidence type="ECO:0000313" key="2">
    <source>
        <dbReference type="EMBL" id="SDP68012.1"/>
    </source>
</evidence>
<accession>A0A1H0UP00</accession>
<dbReference type="PANTHER" id="PTHR43852">
    <property type="entry name" value="NUCLEOTIDYLTRANSFERASE"/>
    <property type="match status" value="1"/>
</dbReference>
<dbReference type="Pfam" id="PF18765">
    <property type="entry name" value="Polbeta"/>
    <property type="match status" value="1"/>
</dbReference>
<dbReference type="EMBL" id="FNJM01000012">
    <property type="protein sequence ID" value="SDP68012.1"/>
    <property type="molecule type" value="Genomic_DNA"/>
</dbReference>
<dbReference type="SUPFAM" id="SSF81301">
    <property type="entry name" value="Nucleotidyltransferase"/>
    <property type="match status" value="1"/>
</dbReference>
<dbReference type="Proteomes" id="UP000198597">
    <property type="component" value="Unassembled WGS sequence"/>
</dbReference>
<dbReference type="InterPro" id="IPR041633">
    <property type="entry name" value="Polbeta"/>
</dbReference>
<dbReference type="GO" id="GO:0016740">
    <property type="term" value="F:transferase activity"/>
    <property type="evidence" value="ECO:0007669"/>
    <property type="project" value="UniProtKB-KW"/>
</dbReference>
<dbReference type="PANTHER" id="PTHR43852:SF3">
    <property type="entry name" value="NUCLEOTIDYLTRANSFERASE"/>
    <property type="match status" value="1"/>
</dbReference>